<dbReference type="GeneID" id="103120749"/>
<reference evidence="3 4" key="1">
    <citation type="submission" date="2025-05" db="UniProtKB">
        <authorList>
            <consortium name="RefSeq"/>
        </authorList>
    </citation>
    <scope>IDENTIFICATION</scope>
</reference>
<dbReference type="Pfam" id="PF15057">
    <property type="entry name" value="DUF4537"/>
    <property type="match status" value="1"/>
</dbReference>
<sequence length="503" mass="55645">MATCSATRVRWGEALSSKLSGGDKAAVKAGSSQLWVAYQKAMKSASGPRMPFPKYCSVATVLTPPVWTGTGALSFTCPLGPTSHNPFTRYTHYHPRLHMANSTWHGPGWPGRDGDAADTWVLSRRGPDGLYYRAQIKTAPELERQGALLVEFEAPLVTGPNLPNRWQSIVLKEDVIQFSSPVKHPLQPGDKVLAPWEPDQQRYGPGTVLLGMEERHPQRAPREEITVHFWNGKTAIVPVGGVRWVPPDVWKEAVERLHRPCTRGHPGPLLGDPFCSLLEPSAGCVPSGFPMGAPLLFSPCHTCCQSLCQGCVCSCPLVRPTWWPLTRASGVIEREHPEEELKSTTQLPLEGLTENKATVQVPIAVSSSSSSSEEEDLKNELETSVPQKLMVDSTVNTDPILLEKSPRQSGLCQPKWKHWRRNGPELNPWKPGTRRCKIQKEKIRDKQQRVQASVLENTDELVLKAANMKLLEILPEKAIPRKLKALPHARGSRIPENLGKADV</sequence>
<gene>
    <name evidence="3 4" type="primary">C17H11orf16</name>
</gene>
<dbReference type="PANTHER" id="PTHR14343:SF3">
    <property type="entry name" value="SIMILAR TO PREDICTED GENE ICRFP703B1614Q5.5"/>
    <property type="match status" value="1"/>
</dbReference>
<keyword evidence="2" id="KW-1185">Reference proteome</keyword>
<organism evidence="2 4">
    <name type="scientific">Erinaceus europaeus</name>
    <name type="common">Western European hedgehog</name>
    <dbReference type="NCBI Taxonomy" id="9365"/>
    <lineage>
        <taxon>Eukaryota</taxon>
        <taxon>Metazoa</taxon>
        <taxon>Chordata</taxon>
        <taxon>Craniata</taxon>
        <taxon>Vertebrata</taxon>
        <taxon>Euteleostomi</taxon>
        <taxon>Mammalia</taxon>
        <taxon>Eutheria</taxon>
        <taxon>Laurasiatheria</taxon>
        <taxon>Eulipotyphla</taxon>
        <taxon>Erinaceidae</taxon>
        <taxon>Erinaceinae</taxon>
        <taxon>Erinaceus</taxon>
    </lineage>
</organism>
<evidence type="ECO:0000313" key="4">
    <source>
        <dbReference type="RefSeq" id="XP_060033208.1"/>
    </source>
</evidence>
<evidence type="ECO:0000259" key="1">
    <source>
        <dbReference type="Pfam" id="PF15057"/>
    </source>
</evidence>
<proteinExistence type="predicted"/>
<feature type="domain" description="DUF4537" evidence="1">
    <location>
        <begin position="119"/>
        <end position="256"/>
    </location>
</feature>
<evidence type="ECO:0000313" key="3">
    <source>
        <dbReference type="RefSeq" id="XP_060033207.1"/>
    </source>
</evidence>
<dbReference type="InterPro" id="IPR032770">
    <property type="entry name" value="DUF4537"/>
</dbReference>
<dbReference type="PANTHER" id="PTHR14343">
    <property type="entry name" value="VWFA DOMAIN-CONTAINING PROTEIN"/>
    <property type="match status" value="1"/>
</dbReference>
<dbReference type="Proteomes" id="UP001652624">
    <property type="component" value="Chromosome 17"/>
</dbReference>
<accession>A0ABM3W9F4</accession>
<name>A0ABM3W9F4_ERIEU</name>
<evidence type="ECO:0000313" key="2">
    <source>
        <dbReference type="Proteomes" id="UP001652624"/>
    </source>
</evidence>
<dbReference type="RefSeq" id="XP_060033208.1">
    <property type="nucleotide sequence ID" value="XM_060177225.1"/>
</dbReference>
<protein>
    <submittedName>
        <fullName evidence="3">Uncharacterized protein C11orf16 homolog isoform X2</fullName>
    </submittedName>
    <submittedName>
        <fullName evidence="4">Uncharacterized protein C11orf16 homolog isoform X3</fullName>
    </submittedName>
</protein>
<dbReference type="RefSeq" id="XP_060033207.1">
    <property type="nucleotide sequence ID" value="XM_060177224.1"/>
</dbReference>